<proteinExistence type="predicted"/>
<accession>A0A7C1JL98</accession>
<dbReference type="AlphaFoldDB" id="A0A7C1JL98"/>
<feature type="domain" description="CRISPR-associated protein Cas6 C-terminal" evidence="1">
    <location>
        <begin position="230"/>
        <end position="353"/>
    </location>
</feature>
<name>A0A7C1JL98_9CHLR</name>
<reference evidence="2" key="1">
    <citation type="journal article" date="2020" name="mSystems">
        <title>Genome- and Community-Level Interaction Insights into Carbon Utilization and Element Cycling Functions of Hydrothermarchaeota in Hydrothermal Sediment.</title>
        <authorList>
            <person name="Zhou Z."/>
            <person name="Liu Y."/>
            <person name="Xu W."/>
            <person name="Pan J."/>
            <person name="Luo Z.H."/>
            <person name="Li M."/>
        </authorList>
    </citation>
    <scope>NUCLEOTIDE SEQUENCE [LARGE SCALE GENOMIC DNA]</scope>
    <source>
        <strain evidence="2">SpSt-289</strain>
    </source>
</reference>
<dbReference type="EMBL" id="DSMG01000114">
    <property type="protein sequence ID" value="HDX32042.1"/>
    <property type="molecule type" value="Genomic_DNA"/>
</dbReference>
<organism evidence="2">
    <name type="scientific">Caldilinea aerophila</name>
    <dbReference type="NCBI Taxonomy" id="133453"/>
    <lineage>
        <taxon>Bacteria</taxon>
        <taxon>Bacillati</taxon>
        <taxon>Chloroflexota</taxon>
        <taxon>Caldilineae</taxon>
        <taxon>Caldilineales</taxon>
        <taxon>Caldilineaceae</taxon>
        <taxon>Caldilinea</taxon>
    </lineage>
</organism>
<evidence type="ECO:0000259" key="1">
    <source>
        <dbReference type="Pfam" id="PF10040"/>
    </source>
</evidence>
<sequence length="358" mass="39976">MTYHMELKSKMTSLQSNSQLSPSGRSHANLSSIHIPLSAYHFRFTVTAETTITFHDFKGSALRGAMAGYLKRTYCPEWRAERTDPLHQAVCPVCQLLSYELTPEEGGDIRRPFALRPPLTTQNVFTAGESFDFGLTLFGNQFAYLPYLVLAVRAVGEDGVGVRGENGRRGRFRIERIDAVNLLSGATQPMWTPATATVQVATLPITHEEVLQIAHALKERLQSNAMRLTIEFATPMRLIQTGHIAKEAAFFPLMKQVVLRVLDLCAQHGEGRPDVMLKRDIFPAADTVMLVADETRWWDVTGYSSRLGREQWLGGLIGRAIYRAENWDALLPWLVWGEVVQVGKNVVKGCGVYRLSAG</sequence>
<dbReference type="Pfam" id="PF10040">
    <property type="entry name" value="CRISPR_Cas6"/>
    <property type="match status" value="1"/>
</dbReference>
<gene>
    <name evidence="2" type="ORF">ENQ20_11215</name>
</gene>
<protein>
    <submittedName>
        <fullName evidence="2">CRISPR system precrRNA processing endoribonuclease RAMP protein Cas6</fullName>
    </submittedName>
</protein>
<comment type="caution">
    <text evidence="2">The sequence shown here is derived from an EMBL/GenBank/DDBJ whole genome shotgun (WGS) entry which is preliminary data.</text>
</comment>
<evidence type="ECO:0000313" key="2">
    <source>
        <dbReference type="EMBL" id="HDX32042.1"/>
    </source>
</evidence>
<dbReference type="Gene3D" id="3.30.70.1900">
    <property type="match status" value="1"/>
</dbReference>
<dbReference type="InterPro" id="IPR019267">
    <property type="entry name" value="CRISPR-assoc_Cas6_C"/>
</dbReference>